<gene>
    <name evidence="10" type="ORF">C8A05DRAFT_42956</name>
</gene>
<feature type="repeat" description="WD" evidence="8">
    <location>
        <begin position="353"/>
        <end position="394"/>
    </location>
</feature>
<evidence type="ECO:0000256" key="9">
    <source>
        <dbReference type="SAM" id="MobiDB-lite"/>
    </source>
</evidence>
<dbReference type="SUPFAM" id="SSF101908">
    <property type="entry name" value="Putative isomerase YbhE"/>
    <property type="match status" value="1"/>
</dbReference>
<dbReference type="GO" id="GO:0006364">
    <property type="term" value="P:rRNA processing"/>
    <property type="evidence" value="ECO:0007669"/>
    <property type="project" value="UniProtKB-KW"/>
</dbReference>
<reference evidence="10" key="1">
    <citation type="journal article" date="2023" name="Mol. Phylogenet. Evol.">
        <title>Genome-scale phylogeny and comparative genomics of the fungal order Sordariales.</title>
        <authorList>
            <person name="Hensen N."/>
            <person name="Bonometti L."/>
            <person name="Westerberg I."/>
            <person name="Brannstrom I.O."/>
            <person name="Guillou S."/>
            <person name="Cros-Aarteil S."/>
            <person name="Calhoun S."/>
            <person name="Haridas S."/>
            <person name="Kuo A."/>
            <person name="Mondo S."/>
            <person name="Pangilinan J."/>
            <person name="Riley R."/>
            <person name="LaButti K."/>
            <person name="Andreopoulos B."/>
            <person name="Lipzen A."/>
            <person name="Chen C."/>
            <person name="Yan M."/>
            <person name="Daum C."/>
            <person name="Ng V."/>
            <person name="Clum A."/>
            <person name="Steindorff A."/>
            <person name="Ohm R.A."/>
            <person name="Martin F."/>
            <person name="Silar P."/>
            <person name="Natvig D.O."/>
            <person name="Lalanne C."/>
            <person name="Gautier V."/>
            <person name="Ament-Velasquez S.L."/>
            <person name="Kruys A."/>
            <person name="Hutchinson M.I."/>
            <person name="Powell A.J."/>
            <person name="Barry K."/>
            <person name="Miller A.N."/>
            <person name="Grigoriev I.V."/>
            <person name="Debuchy R."/>
            <person name="Gladieux P."/>
            <person name="Hiltunen Thoren M."/>
            <person name="Johannesson H."/>
        </authorList>
    </citation>
    <scope>NUCLEOTIDE SEQUENCE</scope>
    <source>
        <strain evidence="10">CBS 103.79</strain>
    </source>
</reference>
<name>A0AAN6RVD7_9PEZI</name>
<feature type="region of interest" description="Disordered" evidence="9">
    <location>
        <begin position="1"/>
        <end position="44"/>
    </location>
</feature>
<dbReference type="PANTHER" id="PTHR44215:SF1">
    <property type="entry name" value="WD REPEAT-CONTAINING PROTEIN 75"/>
    <property type="match status" value="1"/>
</dbReference>
<dbReference type="GO" id="GO:0032040">
    <property type="term" value="C:small-subunit processome"/>
    <property type="evidence" value="ECO:0007669"/>
    <property type="project" value="InterPro"/>
</dbReference>
<evidence type="ECO:0000313" key="10">
    <source>
        <dbReference type="EMBL" id="KAK3903888.1"/>
    </source>
</evidence>
<dbReference type="PROSITE" id="PS50294">
    <property type="entry name" value="WD_REPEATS_REGION"/>
    <property type="match status" value="1"/>
</dbReference>
<comment type="caution">
    <text evidence="10">The sequence shown here is derived from an EMBL/GenBank/DDBJ whole genome shotgun (WGS) entry which is preliminary data.</text>
</comment>
<dbReference type="EMBL" id="MU855424">
    <property type="protein sequence ID" value="KAK3903888.1"/>
    <property type="molecule type" value="Genomic_DNA"/>
</dbReference>
<reference evidence="10" key="2">
    <citation type="submission" date="2023-05" db="EMBL/GenBank/DDBJ databases">
        <authorList>
            <consortium name="Lawrence Berkeley National Laboratory"/>
            <person name="Steindorff A."/>
            <person name="Hensen N."/>
            <person name="Bonometti L."/>
            <person name="Westerberg I."/>
            <person name="Brannstrom I.O."/>
            <person name="Guillou S."/>
            <person name="Cros-Aarteil S."/>
            <person name="Calhoun S."/>
            <person name="Haridas S."/>
            <person name="Kuo A."/>
            <person name="Mondo S."/>
            <person name="Pangilinan J."/>
            <person name="Riley R."/>
            <person name="Labutti K."/>
            <person name="Andreopoulos B."/>
            <person name="Lipzen A."/>
            <person name="Chen C."/>
            <person name="Yanf M."/>
            <person name="Daum C."/>
            <person name="Ng V."/>
            <person name="Clum A."/>
            <person name="Ohm R."/>
            <person name="Martin F."/>
            <person name="Silar P."/>
            <person name="Natvig D."/>
            <person name="Lalanne C."/>
            <person name="Gautier V."/>
            <person name="Ament-Velasquez S.L."/>
            <person name="Kruys A."/>
            <person name="Hutchinson M.I."/>
            <person name="Powell A.J."/>
            <person name="Barry K."/>
            <person name="Miller A.N."/>
            <person name="Grigoriev I.V."/>
            <person name="Debuchy R."/>
            <person name="Gladieux P."/>
            <person name="Thoren M.H."/>
            <person name="Johannesson H."/>
        </authorList>
    </citation>
    <scope>NUCLEOTIDE SEQUENCE</scope>
    <source>
        <strain evidence="10">CBS 103.79</strain>
    </source>
</reference>
<proteinExistence type="predicted"/>
<dbReference type="InterPro" id="IPR036322">
    <property type="entry name" value="WD40_repeat_dom_sf"/>
</dbReference>
<evidence type="ECO:0000256" key="7">
    <source>
        <dbReference type="ARBA" id="ARBA00023242"/>
    </source>
</evidence>
<dbReference type="GO" id="GO:2000234">
    <property type="term" value="P:positive regulation of rRNA processing"/>
    <property type="evidence" value="ECO:0007669"/>
    <property type="project" value="TreeGrafter"/>
</dbReference>
<keyword evidence="5" id="KW-0677">Repeat</keyword>
<protein>
    <submittedName>
        <fullName evidence="10">WD40-repeat-containing domain protein</fullName>
    </submittedName>
</protein>
<evidence type="ECO:0000313" key="11">
    <source>
        <dbReference type="Proteomes" id="UP001303889"/>
    </source>
</evidence>
<dbReference type="PROSITE" id="PS50082">
    <property type="entry name" value="WD_REPEATS_2"/>
    <property type="match status" value="1"/>
</dbReference>
<feature type="compositionally biased region" description="Basic and acidic residues" evidence="9">
    <location>
        <begin position="15"/>
        <end position="24"/>
    </location>
</feature>
<sequence>MDANGDTASLKRKREPKDESDLSQKKHRRRSQSKRQDDAANANGANNAGAAALQQLGNDAELADAFSGAPSALALERSAAWKVSKPMGGRMLDLDPVFSPDERHLIIAYNTSIQVYSTEDSLLVRRIPLPLTHMEDATELASPHIVASVLSKSDTDYLWVACSDGRIWHLNWTTGAGADTPAKVEAKRVLDVTVDTVEIGGKFEDVLLVLKRLTKTSAQIVAYNSKALSTRNGKLLHTYDESPQFLRFAAGGRLVVAAAKEALHIGLLKARKPASLDDLTYRFHSFDLPDIISCLDIRSTMRTTKKGGLELQSVDVVVGCARGAIYVYHDLLSKLPGEGSGPLKAGAVQPKKYHWHRRAVHSVKWSEDGNYLISGGYETVLVLWQVDTGRLDFLPHLSASIENIVVSPRGSSYAIHLDDNSAMILSTAEMRPTMYVSGIQSLVLGDRPSKESLVRRVWRAVDEIAAPLVAAVNPQNPSQVFLCVGNGQQASLAGSSSTPLLQVFDISSFHGVTKHAIARTNPTDTNITSEGMPITEPTVTKLAFSRDGKWLASVDEWQPPERDTEAFLTGSKTAGEVSRERREIYLKFWEVGAEDQPFQLASRINDAHHSDPAEPIFDLASDPTSSRFATIGNDGIVRFWTPRLRMRDGNAAAGPDGQSLRSWACSRAVSLPIYEQDDAVESPKNVQRSGAITFSEDGSILFAAFGPSSGSVVVAIDTETGAVRDVVSGMFKGEIRAIRSLTSSLVMLSEDLVVYDIVSDELLFSYSLKETSDAAKRLTQLAVNYESRSIALVAPVPSTTQGKMKKGARSELVVFGMDHDEPQLIKTFSQLITSVCAGPSSSGFICVDSAAQIWSVTEGAEQAALLQPLADLGVDGEQAESSSQDLLMQDDEASDDEMLDAGQIVDGDDDDDIHAAVVAPQRLAEIFNAAPAFAMPPIEDIFYRVAGLFSTKPVNV</sequence>
<evidence type="ECO:0000256" key="4">
    <source>
        <dbReference type="ARBA" id="ARBA00022574"/>
    </source>
</evidence>
<accession>A0AAN6RVD7</accession>
<dbReference type="PANTHER" id="PTHR44215">
    <property type="entry name" value="WD REPEAT-CONTAINING PROTEIN 75"/>
    <property type="match status" value="1"/>
</dbReference>
<dbReference type="AlphaFoldDB" id="A0AAN6RVD7"/>
<evidence type="ECO:0000256" key="2">
    <source>
        <dbReference type="ARBA" id="ARBA00022517"/>
    </source>
</evidence>
<evidence type="ECO:0000256" key="5">
    <source>
        <dbReference type="ARBA" id="ARBA00022737"/>
    </source>
</evidence>
<keyword evidence="4 8" id="KW-0853">WD repeat</keyword>
<keyword evidence="2" id="KW-0690">Ribosome biogenesis</keyword>
<comment type="subcellular location">
    <subcellularLocation>
        <location evidence="1">Nucleus</location>
        <location evidence="1">Nucleolus</location>
    </subcellularLocation>
</comment>
<keyword evidence="6" id="KW-0804">Transcription</keyword>
<dbReference type="GO" id="GO:0003723">
    <property type="term" value="F:RNA binding"/>
    <property type="evidence" value="ECO:0007669"/>
    <property type="project" value="InterPro"/>
</dbReference>
<dbReference type="Pfam" id="PF23869">
    <property type="entry name" value="Beta-prop_WDR75_1st"/>
    <property type="match status" value="1"/>
</dbReference>
<evidence type="ECO:0000256" key="6">
    <source>
        <dbReference type="ARBA" id="ARBA00023163"/>
    </source>
</evidence>
<dbReference type="InterPro" id="IPR015943">
    <property type="entry name" value="WD40/YVTN_repeat-like_dom_sf"/>
</dbReference>
<dbReference type="InterPro" id="IPR001680">
    <property type="entry name" value="WD40_rpt"/>
</dbReference>
<dbReference type="Proteomes" id="UP001303889">
    <property type="component" value="Unassembled WGS sequence"/>
</dbReference>
<evidence type="ECO:0000256" key="1">
    <source>
        <dbReference type="ARBA" id="ARBA00004604"/>
    </source>
</evidence>
<keyword evidence="11" id="KW-1185">Reference proteome</keyword>
<evidence type="ECO:0000256" key="3">
    <source>
        <dbReference type="ARBA" id="ARBA00022552"/>
    </source>
</evidence>
<keyword evidence="7" id="KW-0539">Nucleus</keyword>
<dbReference type="SMART" id="SM00320">
    <property type="entry name" value="WD40"/>
    <property type="match status" value="2"/>
</dbReference>
<keyword evidence="3" id="KW-0698">rRNA processing</keyword>
<dbReference type="SUPFAM" id="SSF50978">
    <property type="entry name" value="WD40 repeat-like"/>
    <property type="match status" value="1"/>
</dbReference>
<dbReference type="Gene3D" id="2.130.10.10">
    <property type="entry name" value="YVTN repeat-like/Quinoprotein amine dehydrogenase"/>
    <property type="match status" value="2"/>
</dbReference>
<evidence type="ECO:0000256" key="8">
    <source>
        <dbReference type="PROSITE-ProRule" id="PRU00221"/>
    </source>
</evidence>
<organism evidence="10 11">
    <name type="scientific">Staphylotrichum tortipilum</name>
    <dbReference type="NCBI Taxonomy" id="2831512"/>
    <lineage>
        <taxon>Eukaryota</taxon>
        <taxon>Fungi</taxon>
        <taxon>Dikarya</taxon>
        <taxon>Ascomycota</taxon>
        <taxon>Pezizomycotina</taxon>
        <taxon>Sordariomycetes</taxon>
        <taxon>Sordariomycetidae</taxon>
        <taxon>Sordariales</taxon>
        <taxon>Chaetomiaceae</taxon>
        <taxon>Staphylotrichum</taxon>
    </lineage>
</organism>
<dbReference type="CDD" id="cd23952">
    <property type="entry name" value="Utp17_CTD"/>
    <property type="match status" value="1"/>
</dbReference>
<dbReference type="GO" id="GO:0045943">
    <property type="term" value="P:positive regulation of transcription by RNA polymerase I"/>
    <property type="evidence" value="ECO:0007669"/>
    <property type="project" value="InterPro"/>
</dbReference>
<dbReference type="InterPro" id="IPR053826">
    <property type="entry name" value="WDR75"/>
</dbReference>